<dbReference type="InterPro" id="IPR003406">
    <property type="entry name" value="Glyco_trans_14"/>
</dbReference>
<dbReference type="OMA" id="NMDCESI"/>
<evidence type="ECO:0000256" key="7">
    <source>
        <dbReference type="SAM" id="Phobius"/>
    </source>
</evidence>
<dbReference type="WBParaSite" id="HCON_00035270-00001">
    <property type="protein sequence ID" value="HCON_00035270-00001"/>
    <property type="gene ID" value="HCON_00035270"/>
</dbReference>
<evidence type="ECO:0000256" key="3">
    <source>
        <dbReference type="ARBA" id="ARBA00022679"/>
    </source>
</evidence>
<dbReference type="PANTHER" id="PTHR46671">
    <property type="entry name" value="PROTEIN CBG11221"/>
    <property type="match status" value="1"/>
</dbReference>
<proteinExistence type="predicted"/>
<dbReference type="PANTHER" id="PTHR46671:SF7">
    <property type="entry name" value="CORE-2_I-BRANCHING ENZYME"/>
    <property type="match status" value="1"/>
</dbReference>
<evidence type="ECO:0000256" key="4">
    <source>
        <dbReference type="ARBA" id="ARBA00023136"/>
    </source>
</evidence>
<name>A0A7I4Y036_HAECO</name>
<evidence type="ECO:0000313" key="8">
    <source>
        <dbReference type="Proteomes" id="UP000025227"/>
    </source>
</evidence>
<evidence type="ECO:0000256" key="2">
    <source>
        <dbReference type="ARBA" id="ARBA00022676"/>
    </source>
</evidence>
<feature type="transmembrane region" description="Helical" evidence="7">
    <location>
        <begin position="52"/>
        <end position="71"/>
    </location>
</feature>
<keyword evidence="2" id="KW-0328">Glycosyltransferase</keyword>
<evidence type="ECO:0000313" key="9">
    <source>
        <dbReference type="WBParaSite" id="HCON_00035270-00001"/>
    </source>
</evidence>
<dbReference type="GO" id="GO:0016757">
    <property type="term" value="F:glycosyltransferase activity"/>
    <property type="evidence" value="ECO:0007669"/>
    <property type="project" value="UniProtKB-KW"/>
</dbReference>
<comment type="subcellular location">
    <subcellularLocation>
        <location evidence="1">Membrane</location>
        <topology evidence="1">Single-pass type II membrane protein</topology>
    </subcellularLocation>
</comment>
<dbReference type="OrthoDB" id="2019572at2759"/>
<feature type="coiled-coil region" evidence="6">
    <location>
        <begin position="81"/>
        <end position="108"/>
    </location>
</feature>
<reference evidence="9" key="1">
    <citation type="submission" date="2020-12" db="UniProtKB">
        <authorList>
            <consortium name="WormBaseParasite"/>
        </authorList>
    </citation>
    <scope>IDENTIFICATION</scope>
    <source>
        <strain evidence="9">MHco3</strain>
    </source>
</reference>
<keyword evidence="5" id="KW-0325">Glycoprotein</keyword>
<keyword evidence="6" id="KW-0175">Coiled coil</keyword>
<keyword evidence="8" id="KW-1185">Reference proteome</keyword>
<organism evidence="8 9">
    <name type="scientific">Haemonchus contortus</name>
    <name type="common">Barber pole worm</name>
    <dbReference type="NCBI Taxonomy" id="6289"/>
    <lineage>
        <taxon>Eukaryota</taxon>
        <taxon>Metazoa</taxon>
        <taxon>Ecdysozoa</taxon>
        <taxon>Nematoda</taxon>
        <taxon>Chromadorea</taxon>
        <taxon>Rhabditida</taxon>
        <taxon>Rhabditina</taxon>
        <taxon>Rhabditomorpha</taxon>
        <taxon>Strongyloidea</taxon>
        <taxon>Trichostrongylidae</taxon>
        <taxon>Haemonchus</taxon>
    </lineage>
</organism>
<dbReference type="GO" id="GO:0016020">
    <property type="term" value="C:membrane"/>
    <property type="evidence" value="ECO:0007669"/>
    <property type="project" value="UniProtKB-SubCell"/>
</dbReference>
<evidence type="ECO:0000256" key="1">
    <source>
        <dbReference type="ARBA" id="ARBA00004606"/>
    </source>
</evidence>
<accession>A0A7I4Y036</accession>
<keyword evidence="3" id="KW-0808">Transferase</keyword>
<keyword evidence="7" id="KW-0812">Transmembrane</keyword>
<sequence length="543" mass="62842">RFEPSCNICHRYKGFSWISWGRTGMYSGTTDPSKPLPMKYHFLSGRHARRKAFLVLVIFVSLSCFLLYYVVTSLNTHALTVKAHRQRVASLEKQILALEKEIVLGKRDLYKQNTVISDALKSGVPDEVRRQLEQVQRSLHSLAVPRFKHRPETSHLDCRRLFHKDKRYMAEVGRSRIVLVESTVLNMDCESIRLRVLRSPQPLTGYGIAFARIVHTDYEFLEEQLRANYSPENHYCYHVDSKSPTVFKERMTKLSTCLPNVYLTEDHLEVDGRTGKNVNFAHMACLKLLEKKGSWQYVVLQQTHDVVIRTNQELKRIFQALNGSNDVEIGPCPAQNYDQRMKWDAESLGVFHNSTWRPSSEALKTPLFIVKGAVQASLSREAVKWMTRVNLTKLIGQFNVGKQSTDEMLMSSLQIAEEWEMPGRFTRRCFLNDSLSYDAITRMVQWRDTDSQCKAGFLRHSVCVLGIEDLPFIARYRHILVNKMMPSFDYGAIACVSELLFNRTYLGQNDHPLNMTFYENLPTVRFHNSLNDTRLLCQALRQL</sequence>
<keyword evidence="4 7" id="KW-0472">Membrane</keyword>
<dbReference type="Pfam" id="PF02485">
    <property type="entry name" value="Branch"/>
    <property type="match status" value="1"/>
</dbReference>
<evidence type="ECO:0000256" key="5">
    <source>
        <dbReference type="ARBA" id="ARBA00023180"/>
    </source>
</evidence>
<dbReference type="AlphaFoldDB" id="A0A7I4Y036"/>
<evidence type="ECO:0000256" key="6">
    <source>
        <dbReference type="SAM" id="Coils"/>
    </source>
</evidence>
<protein>
    <submittedName>
        <fullName evidence="9">Protein xylosyltransferase</fullName>
    </submittedName>
</protein>
<keyword evidence="7" id="KW-1133">Transmembrane helix</keyword>
<dbReference type="Proteomes" id="UP000025227">
    <property type="component" value="Unplaced"/>
</dbReference>